<protein>
    <submittedName>
        <fullName evidence="2">Uncharacterized protein</fullName>
    </submittedName>
</protein>
<dbReference type="EMBL" id="BAABAT010000050">
    <property type="protein sequence ID" value="GAA4262096.1"/>
    <property type="molecule type" value="Genomic_DNA"/>
</dbReference>
<evidence type="ECO:0000313" key="3">
    <source>
        <dbReference type="Proteomes" id="UP001500620"/>
    </source>
</evidence>
<sequence length="80" mass="8289">MMRAPATPACAQPGPAAANAVAVCAGYGEQARGVGGRRGLCPDHRGLGRRAADRGVQRGPWHTGAKRHPRAMAHGRQAAR</sequence>
<evidence type="ECO:0000313" key="2">
    <source>
        <dbReference type="EMBL" id="GAA4262096.1"/>
    </source>
</evidence>
<organism evidence="2 3">
    <name type="scientific">Dactylosporangium darangshiense</name>
    <dbReference type="NCBI Taxonomy" id="579108"/>
    <lineage>
        <taxon>Bacteria</taxon>
        <taxon>Bacillati</taxon>
        <taxon>Actinomycetota</taxon>
        <taxon>Actinomycetes</taxon>
        <taxon>Micromonosporales</taxon>
        <taxon>Micromonosporaceae</taxon>
        <taxon>Dactylosporangium</taxon>
    </lineage>
</organism>
<comment type="caution">
    <text evidence="2">The sequence shown here is derived from an EMBL/GenBank/DDBJ whole genome shotgun (WGS) entry which is preliminary data.</text>
</comment>
<proteinExistence type="predicted"/>
<feature type="compositionally biased region" description="Basic residues" evidence="1">
    <location>
        <begin position="64"/>
        <end position="80"/>
    </location>
</feature>
<evidence type="ECO:0000256" key="1">
    <source>
        <dbReference type="SAM" id="MobiDB-lite"/>
    </source>
</evidence>
<name>A0ABP8DR56_9ACTN</name>
<reference evidence="3" key="1">
    <citation type="journal article" date="2019" name="Int. J. Syst. Evol. Microbiol.">
        <title>The Global Catalogue of Microorganisms (GCM) 10K type strain sequencing project: providing services to taxonomists for standard genome sequencing and annotation.</title>
        <authorList>
            <consortium name="The Broad Institute Genomics Platform"/>
            <consortium name="The Broad Institute Genome Sequencing Center for Infectious Disease"/>
            <person name="Wu L."/>
            <person name="Ma J."/>
        </authorList>
    </citation>
    <scope>NUCLEOTIDE SEQUENCE [LARGE SCALE GENOMIC DNA]</scope>
    <source>
        <strain evidence="3">JCM 17441</strain>
    </source>
</reference>
<accession>A0ABP8DR56</accession>
<feature type="compositionally biased region" description="Basic and acidic residues" evidence="1">
    <location>
        <begin position="40"/>
        <end position="56"/>
    </location>
</feature>
<dbReference type="Proteomes" id="UP001500620">
    <property type="component" value="Unassembled WGS sequence"/>
</dbReference>
<gene>
    <name evidence="2" type="ORF">GCM10022255_097480</name>
</gene>
<feature type="region of interest" description="Disordered" evidence="1">
    <location>
        <begin position="32"/>
        <end position="80"/>
    </location>
</feature>
<dbReference type="RefSeq" id="WP_345139418.1">
    <property type="nucleotide sequence ID" value="NZ_BAABAT010000050.1"/>
</dbReference>
<keyword evidence="3" id="KW-1185">Reference proteome</keyword>